<keyword evidence="2" id="KW-1185">Reference proteome</keyword>
<dbReference type="Proteomes" id="UP001732700">
    <property type="component" value="Chromosome 5D"/>
</dbReference>
<protein>
    <submittedName>
        <fullName evidence="1">Uncharacterized protein</fullName>
    </submittedName>
</protein>
<sequence>MPRRRQRQTSRRGRSRSIPRRAPLPRPRHKIELASLIEEQIRPWLTEEQKRYIHPCGTSDPFLALGLPTFAVSCSYDNLFQGEKPDAYKAYQKWLTGVIAFAICFTYMFVKIYEFPGPLPVQTLKSWIQFPIFPANFRIYRDTAIVVVISYFLLLDINSSYIWLCIFPIIAIGFIYSLFRELCYSAEHKDEGFIKSGSGSNRVANAEADNNNNNGDIKKEPEDLEFIVMVPFCVLCALCTMAQLDNRATDRFVVSQFLLFLSSTLGVLTRMMIRLPAGASPDAAPASELLQKSFLLLLLVTVHTVAAEALGEDVVLVCMPEVVPVLLWLSIHLDRESPIISVDKIKPHKNVVIPFSAATIASLAYLAASMDESGLSRCTTTMVACGVSGLLTYYVVFMLDQWPGQQPSVSNNLVAADTGLEDTCENQVGKDKGATASSEAAVQSEEQAGSSQEAMQLLMFWANALLAVAAALLLLKYVVARRLGLQEPLVDILCKNFKLCRFSSEKMMDKLIFLASIAQLYGTIGYVCSPVLLLCAQKYYVLGGHTRLRRTVNFLLGVARLKDFSVMLLRLFF</sequence>
<reference evidence="1" key="1">
    <citation type="submission" date="2021-05" db="EMBL/GenBank/DDBJ databases">
        <authorList>
            <person name="Scholz U."/>
            <person name="Mascher M."/>
            <person name="Fiebig A."/>
        </authorList>
    </citation>
    <scope>NUCLEOTIDE SEQUENCE [LARGE SCALE GENOMIC DNA]</scope>
</reference>
<dbReference type="EnsemblPlants" id="AVESA.00010b.r2.5DG0977370.1">
    <property type="protein sequence ID" value="AVESA.00010b.r2.5DG0977370.1.CDS"/>
    <property type="gene ID" value="AVESA.00010b.r2.5DG0977370"/>
</dbReference>
<reference evidence="1" key="2">
    <citation type="submission" date="2025-09" db="UniProtKB">
        <authorList>
            <consortium name="EnsemblPlants"/>
        </authorList>
    </citation>
    <scope>IDENTIFICATION</scope>
</reference>
<evidence type="ECO:0000313" key="2">
    <source>
        <dbReference type="Proteomes" id="UP001732700"/>
    </source>
</evidence>
<evidence type="ECO:0000313" key="1">
    <source>
        <dbReference type="EnsemblPlants" id="AVESA.00010b.r2.5DG0977370.1.CDS"/>
    </source>
</evidence>
<accession>A0ACD5YC11</accession>
<name>A0ACD5YC11_AVESA</name>
<proteinExistence type="predicted"/>
<organism evidence="1 2">
    <name type="scientific">Avena sativa</name>
    <name type="common">Oat</name>
    <dbReference type="NCBI Taxonomy" id="4498"/>
    <lineage>
        <taxon>Eukaryota</taxon>
        <taxon>Viridiplantae</taxon>
        <taxon>Streptophyta</taxon>
        <taxon>Embryophyta</taxon>
        <taxon>Tracheophyta</taxon>
        <taxon>Spermatophyta</taxon>
        <taxon>Magnoliopsida</taxon>
        <taxon>Liliopsida</taxon>
        <taxon>Poales</taxon>
        <taxon>Poaceae</taxon>
        <taxon>BOP clade</taxon>
        <taxon>Pooideae</taxon>
        <taxon>Poodae</taxon>
        <taxon>Poeae</taxon>
        <taxon>Poeae Chloroplast Group 1 (Aveneae type)</taxon>
        <taxon>Aveninae</taxon>
        <taxon>Avena</taxon>
    </lineage>
</organism>